<dbReference type="CDD" id="cd04458">
    <property type="entry name" value="CSP_CDS"/>
    <property type="match status" value="1"/>
</dbReference>
<dbReference type="InterPro" id="IPR002059">
    <property type="entry name" value="CSP_DNA-bd"/>
</dbReference>
<dbReference type="Proteomes" id="UP001596504">
    <property type="component" value="Unassembled WGS sequence"/>
</dbReference>
<protein>
    <submittedName>
        <fullName evidence="5">Cold-shock protein</fullName>
    </submittedName>
</protein>
<dbReference type="Pfam" id="PF00313">
    <property type="entry name" value="CSD"/>
    <property type="match status" value="1"/>
</dbReference>
<evidence type="ECO:0000259" key="4">
    <source>
        <dbReference type="PROSITE" id="PS51857"/>
    </source>
</evidence>
<dbReference type="Gene3D" id="2.40.50.140">
    <property type="entry name" value="Nucleic acid-binding proteins"/>
    <property type="match status" value="1"/>
</dbReference>
<dbReference type="InterPro" id="IPR019844">
    <property type="entry name" value="CSD_CS"/>
</dbReference>
<dbReference type="InterPro" id="IPR012340">
    <property type="entry name" value="NA-bd_OB-fold"/>
</dbReference>
<dbReference type="RefSeq" id="WP_380667429.1">
    <property type="nucleotide sequence ID" value="NZ_JBHTCJ010000005.1"/>
</dbReference>
<dbReference type="PRINTS" id="PR00050">
    <property type="entry name" value="COLDSHOCK"/>
</dbReference>
<reference evidence="6" key="1">
    <citation type="journal article" date="2019" name="Int. J. Syst. Evol. Microbiol.">
        <title>The Global Catalogue of Microorganisms (GCM) 10K type strain sequencing project: providing services to taxonomists for standard genome sequencing and annotation.</title>
        <authorList>
            <consortium name="The Broad Institute Genomics Platform"/>
            <consortium name="The Broad Institute Genome Sequencing Center for Infectious Disease"/>
            <person name="Wu L."/>
            <person name="Ma J."/>
        </authorList>
    </citation>
    <scope>NUCLEOTIDE SEQUENCE [LARGE SCALE GENOMIC DNA]</scope>
    <source>
        <strain evidence="6">WLHS5</strain>
    </source>
</reference>
<comment type="subcellular location">
    <subcellularLocation>
        <location evidence="1 3">Cytoplasm</location>
    </subcellularLocation>
</comment>
<name>A0ABW2LKH0_9PSEU</name>
<dbReference type="PROSITE" id="PS00352">
    <property type="entry name" value="CSD_1"/>
    <property type="match status" value="1"/>
</dbReference>
<keyword evidence="2" id="KW-0963">Cytoplasm</keyword>
<dbReference type="PANTHER" id="PTHR11544">
    <property type="entry name" value="COLD SHOCK DOMAIN CONTAINING PROTEINS"/>
    <property type="match status" value="1"/>
</dbReference>
<dbReference type="SUPFAM" id="SSF50249">
    <property type="entry name" value="Nucleic acid-binding proteins"/>
    <property type="match status" value="1"/>
</dbReference>
<accession>A0ABW2LKH0</accession>
<evidence type="ECO:0000256" key="3">
    <source>
        <dbReference type="RuleBase" id="RU000408"/>
    </source>
</evidence>
<proteinExistence type="predicted"/>
<organism evidence="5 6">
    <name type="scientific">Saccharopolyspora griseoalba</name>
    <dbReference type="NCBI Taxonomy" id="1431848"/>
    <lineage>
        <taxon>Bacteria</taxon>
        <taxon>Bacillati</taxon>
        <taxon>Actinomycetota</taxon>
        <taxon>Actinomycetes</taxon>
        <taxon>Pseudonocardiales</taxon>
        <taxon>Pseudonocardiaceae</taxon>
        <taxon>Saccharopolyspora</taxon>
    </lineage>
</organism>
<dbReference type="InterPro" id="IPR012156">
    <property type="entry name" value="Cold_shock_CspA"/>
</dbReference>
<keyword evidence="6" id="KW-1185">Reference proteome</keyword>
<dbReference type="Gene3D" id="6.20.370.130">
    <property type="match status" value="1"/>
</dbReference>
<dbReference type="PIRSF" id="PIRSF002599">
    <property type="entry name" value="Cold_shock_A"/>
    <property type="match status" value="1"/>
</dbReference>
<evidence type="ECO:0000256" key="2">
    <source>
        <dbReference type="ARBA" id="ARBA00022490"/>
    </source>
</evidence>
<comment type="caution">
    <text evidence="5">The sequence shown here is derived from an EMBL/GenBank/DDBJ whole genome shotgun (WGS) entry which is preliminary data.</text>
</comment>
<sequence>MAQGTVKWFNSEKGFGFIAPDEGGPDVFVHYSAIEASGFRELAEDQQVTYEVTQGPKGPQAASVRV</sequence>
<evidence type="ECO:0000256" key="1">
    <source>
        <dbReference type="ARBA" id="ARBA00004496"/>
    </source>
</evidence>
<dbReference type="InterPro" id="IPR050181">
    <property type="entry name" value="Cold_shock_domain"/>
</dbReference>
<dbReference type="PROSITE" id="PS51857">
    <property type="entry name" value="CSD_2"/>
    <property type="match status" value="1"/>
</dbReference>
<gene>
    <name evidence="5" type="ORF">ACFQRI_11255</name>
</gene>
<evidence type="ECO:0000313" key="5">
    <source>
        <dbReference type="EMBL" id="MFC7341990.1"/>
    </source>
</evidence>
<dbReference type="SMART" id="SM00357">
    <property type="entry name" value="CSP"/>
    <property type="match status" value="1"/>
</dbReference>
<dbReference type="EMBL" id="JBHTCJ010000005">
    <property type="protein sequence ID" value="MFC7341990.1"/>
    <property type="molecule type" value="Genomic_DNA"/>
</dbReference>
<feature type="domain" description="CSD" evidence="4">
    <location>
        <begin position="1"/>
        <end position="66"/>
    </location>
</feature>
<dbReference type="InterPro" id="IPR011129">
    <property type="entry name" value="CSD"/>
</dbReference>
<evidence type="ECO:0000313" key="6">
    <source>
        <dbReference type="Proteomes" id="UP001596504"/>
    </source>
</evidence>